<dbReference type="EMBL" id="CADCXU010006996">
    <property type="protein sequence ID" value="CAA9998374.1"/>
    <property type="molecule type" value="Genomic_DNA"/>
</dbReference>
<evidence type="ECO:0000313" key="2">
    <source>
        <dbReference type="EMBL" id="CAA9998376.1"/>
    </source>
</evidence>
<evidence type="ECO:0000313" key="3">
    <source>
        <dbReference type="Proteomes" id="UP000479000"/>
    </source>
</evidence>
<gene>
    <name evidence="1" type="ORF">NTEN_LOCUS4657</name>
    <name evidence="2" type="ORF">NTEN_LOCUS4659</name>
</gene>
<protein>
    <submittedName>
        <fullName evidence="1">Uncharacterized protein</fullName>
    </submittedName>
</protein>
<organism evidence="1 3">
    <name type="scientific">Nesidiocoris tenuis</name>
    <dbReference type="NCBI Taxonomy" id="355587"/>
    <lineage>
        <taxon>Eukaryota</taxon>
        <taxon>Metazoa</taxon>
        <taxon>Ecdysozoa</taxon>
        <taxon>Arthropoda</taxon>
        <taxon>Hexapoda</taxon>
        <taxon>Insecta</taxon>
        <taxon>Pterygota</taxon>
        <taxon>Neoptera</taxon>
        <taxon>Paraneoptera</taxon>
        <taxon>Hemiptera</taxon>
        <taxon>Heteroptera</taxon>
        <taxon>Panheteroptera</taxon>
        <taxon>Cimicomorpha</taxon>
        <taxon>Miridae</taxon>
        <taxon>Dicyphina</taxon>
        <taxon>Nesidiocoris</taxon>
    </lineage>
</organism>
<dbReference type="EMBL" id="CADCXU010006997">
    <property type="protein sequence ID" value="CAA9998376.1"/>
    <property type="molecule type" value="Genomic_DNA"/>
</dbReference>
<sequence>DAHVNQARHSILHSCSTYSSFAFCVHGAASVQMIEDFLRVNLEPVKLVLEKRQRDVLEAVLITCSYLDIQPRSNFTLNTHEHIFLYLRDNSGYSLKRNPNNSGGRSNSRLVRCETCRLGTSLPTYHVVTEFLHFRIRFSSFYTG</sequence>
<evidence type="ECO:0000313" key="1">
    <source>
        <dbReference type="EMBL" id="CAA9998374.1"/>
    </source>
</evidence>
<keyword evidence="3" id="KW-1185">Reference proteome</keyword>
<accession>A0A6H5G836</accession>
<dbReference type="AlphaFoldDB" id="A0A6H5G836"/>
<proteinExistence type="predicted"/>
<reference evidence="1 3" key="1">
    <citation type="submission" date="2020-02" db="EMBL/GenBank/DDBJ databases">
        <authorList>
            <person name="Ferguson B K."/>
        </authorList>
    </citation>
    <scope>NUCLEOTIDE SEQUENCE [LARGE SCALE GENOMIC DNA]</scope>
</reference>
<dbReference type="Proteomes" id="UP000479000">
    <property type="component" value="Unassembled WGS sequence"/>
</dbReference>
<feature type="non-terminal residue" evidence="1">
    <location>
        <position position="1"/>
    </location>
</feature>
<name>A0A6H5G836_9HEMI</name>